<dbReference type="InterPro" id="IPR036746">
    <property type="entry name" value="TT1725-like_sf"/>
</dbReference>
<protein>
    <recommendedName>
        <fullName evidence="3">YlxP-like protein</fullName>
    </recommendedName>
</protein>
<keyword evidence="2" id="KW-1185">Reference proteome</keyword>
<dbReference type="Pfam" id="PF04456">
    <property type="entry name" value="DUF503"/>
    <property type="match status" value="1"/>
</dbReference>
<sequence length="97" mass="11043">MVIGIMKVRLFSSDPQSLKDKRRLVKSLVERLKNKFNISVAETGDLDSWNRCELGIACVSNEAAHADSMLATVIRYIENDGWLEVTDYSTELVYMNE</sequence>
<dbReference type="RefSeq" id="WP_149679009.1">
    <property type="nucleotide sequence ID" value="NZ_FQZP01000033.1"/>
</dbReference>
<accession>A0A1M6HKC5</accession>
<evidence type="ECO:0000313" key="1">
    <source>
        <dbReference type="EMBL" id="SHJ22627.1"/>
    </source>
</evidence>
<evidence type="ECO:0008006" key="3">
    <source>
        <dbReference type="Google" id="ProtNLM"/>
    </source>
</evidence>
<dbReference type="OrthoDB" id="9809023at2"/>
<dbReference type="AlphaFoldDB" id="A0A1M6HKC5"/>
<dbReference type="Proteomes" id="UP000324781">
    <property type="component" value="Unassembled WGS sequence"/>
</dbReference>
<dbReference type="InterPro" id="IPR007546">
    <property type="entry name" value="DUF503"/>
</dbReference>
<gene>
    <name evidence="1" type="ORF">SAMN05444373_103310</name>
</gene>
<dbReference type="SUPFAM" id="SSF103007">
    <property type="entry name" value="Hypothetical protein TT1725"/>
    <property type="match status" value="1"/>
</dbReference>
<reference evidence="1 2" key="1">
    <citation type="submission" date="2016-11" db="EMBL/GenBank/DDBJ databases">
        <authorList>
            <person name="Varghese N."/>
            <person name="Submissions S."/>
        </authorList>
    </citation>
    <scope>NUCLEOTIDE SEQUENCE [LARGE SCALE GENOMIC DNA]</scope>
    <source>
        <strain evidence="1 2">DSM 19027</strain>
    </source>
</reference>
<dbReference type="Gene3D" id="3.30.70.1120">
    <property type="entry name" value="TT1725-like"/>
    <property type="match status" value="1"/>
</dbReference>
<dbReference type="PANTHER" id="PTHR36441:SF1">
    <property type="entry name" value="DUF503 DOMAIN-CONTAINING PROTEIN"/>
    <property type="match status" value="1"/>
</dbReference>
<organism evidence="1 2">
    <name type="scientific">Thermoclostridium caenicola</name>
    <dbReference type="NCBI Taxonomy" id="659425"/>
    <lineage>
        <taxon>Bacteria</taxon>
        <taxon>Bacillati</taxon>
        <taxon>Bacillota</taxon>
        <taxon>Clostridia</taxon>
        <taxon>Eubacteriales</taxon>
        <taxon>Oscillospiraceae</taxon>
        <taxon>Thermoclostridium</taxon>
    </lineage>
</organism>
<dbReference type="EMBL" id="FQZP01000033">
    <property type="protein sequence ID" value="SHJ22627.1"/>
    <property type="molecule type" value="Genomic_DNA"/>
</dbReference>
<dbReference type="PANTHER" id="PTHR36441">
    <property type="entry name" value="HYPOTHETICAL CYTOSOLIC PROTEIN"/>
    <property type="match status" value="1"/>
</dbReference>
<evidence type="ECO:0000313" key="2">
    <source>
        <dbReference type="Proteomes" id="UP000324781"/>
    </source>
</evidence>
<name>A0A1M6HKC5_9FIRM</name>
<proteinExistence type="predicted"/>